<dbReference type="KEGG" id="gps:C427_4258"/>
<proteinExistence type="predicted"/>
<dbReference type="EMBL" id="CP003837">
    <property type="protein sequence ID" value="AGH46363.1"/>
    <property type="molecule type" value="Genomic_DNA"/>
</dbReference>
<feature type="domain" description="Copper-binding protein MbnP-like" evidence="1">
    <location>
        <begin position="65"/>
        <end position="282"/>
    </location>
</feature>
<sequence>MTPIQYLMKLITINMKPANTIPFRPCISNFLFRKGIKRVFTFLWLGCLIALLSSCSKLNNAESIQVEIWHNGSPLHCGAFESHQQIWSIQQLAFFISNVKLSGEDTLQQPQLSTTPWQTDNVVLIQPNLGDCSSKLENHDNAASKELLASEALKSNHYLQFTAPVDLDASEQLSFTLAVPFELNHQNPLLQASPLNIPNMFWSWRSGHKFFRLDMQSPDTNWVFHLGSVGCSAATTMRSPQRDCVQPNRVTFHLDKKHTGAKLVMHLDRLIANTAMQNNDSCLFHSGQESCSILMSNLKTQDVFEWH</sequence>
<dbReference type="InterPro" id="IPR046863">
    <property type="entry name" value="MbnP-like_dom"/>
</dbReference>
<gene>
    <name evidence="2" type="ORF">C427_4258</name>
</gene>
<dbReference type="PATRIC" id="fig|1129794.4.peg.4240"/>
<name>K7AP53_9ALTE</name>
<accession>K7AP53</accession>
<keyword evidence="3" id="KW-1185">Reference proteome</keyword>
<protein>
    <recommendedName>
        <fullName evidence="1">Copper-binding protein MbnP-like domain-containing protein</fullName>
    </recommendedName>
</protein>
<reference evidence="2 3" key="1">
    <citation type="journal article" date="2013" name="Genome Announc.">
        <title>Complete Genome Sequence of Glaciecola psychrophila Strain 170T.</title>
        <authorList>
            <person name="Yin J."/>
            <person name="Chen J."/>
            <person name="Liu G."/>
            <person name="Yu Y."/>
            <person name="Song L."/>
            <person name="Wang X."/>
            <person name="Qu X."/>
        </authorList>
    </citation>
    <scope>NUCLEOTIDE SEQUENCE [LARGE SCALE GENOMIC DNA]</scope>
    <source>
        <strain evidence="2 3">170</strain>
    </source>
</reference>
<evidence type="ECO:0000313" key="3">
    <source>
        <dbReference type="Proteomes" id="UP000011864"/>
    </source>
</evidence>
<evidence type="ECO:0000313" key="2">
    <source>
        <dbReference type="EMBL" id="AGH46363.1"/>
    </source>
</evidence>
<dbReference type="OrthoDB" id="64245at2"/>
<dbReference type="NCBIfam" id="TIGR04052">
    <property type="entry name" value="MbnP_like_WxW"/>
    <property type="match status" value="1"/>
</dbReference>
<dbReference type="Pfam" id="PF20243">
    <property type="entry name" value="MbnP"/>
    <property type="match status" value="1"/>
</dbReference>
<dbReference type="STRING" id="1129794.C427_4258"/>
<dbReference type="HOGENOM" id="CLU_078774_0_0_6"/>
<evidence type="ECO:0000259" key="1">
    <source>
        <dbReference type="Pfam" id="PF20243"/>
    </source>
</evidence>
<dbReference type="eggNOG" id="ENOG5032UQN">
    <property type="taxonomic scope" value="Bacteria"/>
</dbReference>
<organism evidence="2 3">
    <name type="scientific">Paraglaciecola psychrophila 170</name>
    <dbReference type="NCBI Taxonomy" id="1129794"/>
    <lineage>
        <taxon>Bacteria</taxon>
        <taxon>Pseudomonadati</taxon>
        <taxon>Pseudomonadota</taxon>
        <taxon>Gammaproteobacteria</taxon>
        <taxon>Alteromonadales</taxon>
        <taxon>Alteromonadaceae</taxon>
        <taxon>Paraglaciecola</taxon>
    </lineage>
</organism>
<dbReference type="Proteomes" id="UP000011864">
    <property type="component" value="Chromosome"/>
</dbReference>
<dbReference type="InterPro" id="IPR023977">
    <property type="entry name" value="MbnP-like"/>
</dbReference>
<dbReference type="AlphaFoldDB" id="K7AP53"/>